<dbReference type="EMBL" id="CP037933">
    <property type="protein sequence ID" value="QBN18827.1"/>
    <property type="molecule type" value="Genomic_DNA"/>
</dbReference>
<dbReference type="AlphaFoldDB" id="A0A4P6YDQ6"/>
<name>A0A4P6YDQ6_9FLAO</name>
<dbReference type="RefSeq" id="WP_133276349.1">
    <property type="nucleotide sequence ID" value="NZ_CP037933.1"/>
</dbReference>
<accession>A0A4P6YDQ6</accession>
<keyword evidence="1" id="KW-1277">Toxin-antitoxin system</keyword>
<dbReference type="KEGG" id="fnk:E1750_08425"/>
<dbReference type="Proteomes" id="UP000291124">
    <property type="component" value="Chromosome"/>
</dbReference>
<sequence>MRAKVKYAIFVKEDILESVNWYNCAQKGLGVRFLKEVKEKINYIAENPEAIQVRYQDVQIAVAKTFPYTIHFRFLKDENTIWILGVFHSAINPDKWLKRL</sequence>
<reference evidence="3" key="1">
    <citation type="submission" date="2019-03" db="EMBL/GenBank/DDBJ databases">
        <title>Flavobacterium sp.</title>
        <authorList>
            <person name="Kim H."/>
        </authorList>
    </citation>
    <scope>NUCLEOTIDE SEQUENCE [LARGE SCALE GENOMIC DNA]</scope>
    <source>
        <strain evidence="3">GS13</strain>
    </source>
</reference>
<proteinExistence type="predicted"/>
<organism evidence="2 3">
    <name type="scientific">Flavobacterium nackdongense</name>
    <dbReference type="NCBI Taxonomy" id="2547394"/>
    <lineage>
        <taxon>Bacteria</taxon>
        <taxon>Pseudomonadati</taxon>
        <taxon>Bacteroidota</taxon>
        <taxon>Flavobacteriia</taxon>
        <taxon>Flavobacteriales</taxon>
        <taxon>Flavobacteriaceae</taxon>
        <taxon>Flavobacterium</taxon>
    </lineage>
</organism>
<evidence type="ECO:0000313" key="2">
    <source>
        <dbReference type="EMBL" id="QBN18827.1"/>
    </source>
</evidence>
<keyword evidence="3" id="KW-1185">Reference proteome</keyword>
<dbReference type="Pfam" id="PF05016">
    <property type="entry name" value="ParE_toxin"/>
    <property type="match status" value="1"/>
</dbReference>
<gene>
    <name evidence="2" type="ORF">E1750_08425</name>
</gene>
<dbReference type="InterPro" id="IPR035093">
    <property type="entry name" value="RelE/ParE_toxin_dom_sf"/>
</dbReference>
<evidence type="ECO:0000313" key="3">
    <source>
        <dbReference type="Proteomes" id="UP000291124"/>
    </source>
</evidence>
<protein>
    <submittedName>
        <fullName evidence="2">Type II toxin-antitoxin system RelE/ParE family toxin</fullName>
    </submittedName>
</protein>
<dbReference type="InterPro" id="IPR007712">
    <property type="entry name" value="RelE/ParE_toxin"/>
</dbReference>
<evidence type="ECO:0000256" key="1">
    <source>
        <dbReference type="ARBA" id="ARBA00022649"/>
    </source>
</evidence>
<dbReference type="OrthoDB" id="595476at2"/>
<dbReference type="Gene3D" id="3.30.2310.20">
    <property type="entry name" value="RelE-like"/>
    <property type="match status" value="1"/>
</dbReference>